<dbReference type="Gene3D" id="3.30.360.10">
    <property type="entry name" value="Dihydrodipicolinate Reductase, domain 2"/>
    <property type="match status" value="1"/>
</dbReference>
<dbReference type="PANTHER" id="PTHR43377:SF1">
    <property type="entry name" value="BILIVERDIN REDUCTASE A"/>
    <property type="match status" value="1"/>
</dbReference>
<dbReference type="InterPro" id="IPR036291">
    <property type="entry name" value="NAD(P)-bd_dom_sf"/>
</dbReference>
<dbReference type="SUPFAM" id="SSF51735">
    <property type="entry name" value="NAD(P)-binding Rossmann-fold domains"/>
    <property type="match status" value="1"/>
</dbReference>
<feature type="domain" description="Gfo/Idh/MocA-like oxidoreductase N-terminal" evidence="1">
    <location>
        <begin position="10"/>
        <end position="124"/>
    </location>
</feature>
<dbReference type="RefSeq" id="WP_310929109.1">
    <property type="nucleotide sequence ID" value="NZ_JAMQOQ010000003.1"/>
</dbReference>
<dbReference type="EMBL" id="JAMQOQ010000003">
    <property type="protein sequence ID" value="MDS0295244.1"/>
    <property type="molecule type" value="Genomic_DNA"/>
</dbReference>
<dbReference type="Proteomes" id="UP001254813">
    <property type="component" value="Unassembled WGS sequence"/>
</dbReference>
<proteinExistence type="predicted"/>
<dbReference type="InterPro" id="IPR051450">
    <property type="entry name" value="Gfo/Idh/MocA_Oxidoreductases"/>
</dbReference>
<dbReference type="Pfam" id="PF22725">
    <property type="entry name" value="GFO_IDH_MocA_C3"/>
    <property type="match status" value="1"/>
</dbReference>
<dbReference type="Gene3D" id="3.40.50.720">
    <property type="entry name" value="NAD(P)-binding Rossmann-like Domain"/>
    <property type="match status" value="1"/>
</dbReference>
<evidence type="ECO:0000259" key="1">
    <source>
        <dbReference type="Pfam" id="PF01408"/>
    </source>
</evidence>
<accession>A0ABU2G386</accession>
<organism evidence="3 4">
    <name type="scientific">Halogeometricum luteum</name>
    <dbReference type="NCBI Taxonomy" id="2950537"/>
    <lineage>
        <taxon>Archaea</taxon>
        <taxon>Methanobacteriati</taxon>
        <taxon>Methanobacteriota</taxon>
        <taxon>Stenosarchaea group</taxon>
        <taxon>Halobacteria</taxon>
        <taxon>Halobacteriales</taxon>
        <taxon>Haloferacaceae</taxon>
        <taxon>Halogeometricum</taxon>
    </lineage>
</organism>
<dbReference type="InterPro" id="IPR055170">
    <property type="entry name" value="GFO_IDH_MocA-like_dom"/>
</dbReference>
<name>A0ABU2G386_9EURY</name>
<dbReference type="SUPFAM" id="SSF55347">
    <property type="entry name" value="Glyceraldehyde-3-phosphate dehydrogenase-like, C-terminal domain"/>
    <property type="match status" value="1"/>
</dbReference>
<evidence type="ECO:0000313" key="4">
    <source>
        <dbReference type="Proteomes" id="UP001254813"/>
    </source>
</evidence>
<evidence type="ECO:0000259" key="2">
    <source>
        <dbReference type="Pfam" id="PF22725"/>
    </source>
</evidence>
<keyword evidence="4" id="KW-1185">Reference proteome</keyword>
<dbReference type="Pfam" id="PF01408">
    <property type="entry name" value="GFO_IDH_MocA"/>
    <property type="match status" value="1"/>
</dbReference>
<protein>
    <submittedName>
        <fullName evidence="3">Gfo/Idh/MocA family oxidoreductase</fullName>
    </submittedName>
</protein>
<comment type="caution">
    <text evidence="3">The sequence shown here is derived from an EMBL/GenBank/DDBJ whole genome shotgun (WGS) entry which is preliminary data.</text>
</comment>
<feature type="domain" description="GFO/IDH/MocA-like oxidoreductase" evidence="2">
    <location>
        <begin position="161"/>
        <end position="228"/>
    </location>
</feature>
<sequence>MTNTNTPDTTVGVVGVGSMGQNHARVYRELPSATLVGVADADEKQAREVAEKHGVAAMSLDDLLDAVDAVSIAAPTQYHYDIAEKAIDRGVHLLVEKPFVDDIDRGWDLVERADDAGVTLQVGHIERFNPAVVTLRDIASSLDIIAIDAHRLGPPVDRDITHNVVYDLMIHDIDVLLSLAEGEITSLSASSALEDRYVTATAEFDSGLIGTLTASRVTQQKVRTLSINAEDCWVDIDYLTQSVEIHRRSVPEYIERNGDVRYRHESIVEHPNVVQGEPLRFELEAFVEAVETGETPVVSGEDGMRALEIATRIDQQTTRRQSAGETTQTQ</sequence>
<dbReference type="InterPro" id="IPR000683">
    <property type="entry name" value="Gfo/Idh/MocA-like_OxRdtase_N"/>
</dbReference>
<gene>
    <name evidence="3" type="ORF">NDI79_13760</name>
</gene>
<dbReference type="PANTHER" id="PTHR43377">
    <property type="entry name" value="BILIVERDIN REDUCTASE A"/>
    <property type="match status" value="1"/>
</dbReference>
<evidence type="ECO:0000313" key="3">
    <source>
        <dbReference type="EMBL" id="MDS0295244.1"/>
    </source>
</evidence>
<reference evidence="3 4" key="1">
    <citation type="submission" date="2022-06" db="EMBL/GenBank/DDBJ databases">
        <title>Halogeometricum sp. a new haloarchaeum isolate from saline soil.</title>
        <authorList>
            <person name="Strakova D."/>
            <person name="Galisteo C."/>
            <person name="Sanchez-Porro C."/>
            <person name="Ventosa A."/>
        </authorList>
    </citation>
    <scope>NUCLEOTIDE SEQUENCE [LARGE SCALE GENOMIC DNA]</scope>
    <source>
        <strain evidence="4">S3BR25-2</strain>
    </source>
</reference>